<evidence type="ECO:0000313" key="8">
    <source>
        <dbReference type="Proteomes" id="UP000472271"/>
    </source>
</evidence>
<dbReference type="InterPro" id="IPR002110">
    <property type="entry name" value="Ankyrin_rpt"/>
</dbReference>
<accession>A0A673AX73</accession>
<dbReference type="Pfam" id="PF00023">
    <property type="entry name" value="Ank"/>
    <property type="match status" value="1"/>
</dbReference>
<dbReference type="PANTHER" id="PTHR24168:SF24">
    <property type="entry name" value="KN MOTIF AND ANKYRIN REPEAT DOMAIN-CONTAINING PROTEIN 4"/>
    <property type="match status" value="1"/>
</dbReference>
<dbReference type="InterPro" id="IPR047184">
    <property type="entry name" value="KANK1-4"/>
</dbReference>
<evidence type="ECO:0000313" key="7">
    <source>
        <dbReference type="Ensembl" id="ENSSORP00005032918.1"/>
    </source>
</evidence>
<keyword evidence="1" id="KW-0677">Repeat</keyword>
<evidence type="ECO:0000256" key="4">
    <source>
        <dbReference type="PROSITE-ProRule" id="PRU00023"/>
    </source>
</evidence>
<reference evidence="7" key="1">
    <citation type="submission" date="2019-06" db="EMBL/GenBank/DDBJ databases">
        <authorList>
            <consortium name="Wellcome Sanger Institute Data Sharing"/>
        </authorList>
    </citation>
    <scope>NUCLEOTIDE SEQUENCE [LARGE SCALE GENOMIC DNA]</scope>
</reference>
<dbReference type="Proteomes" id="UP000472271">
    <property type="component" value="Chromosome 17"/>
</dbReference>
<dbReference type="GO" id="GO:0005737">
    <property type="term" value="C:cytoplasm"/>
    <property type="evidence" value="ECO:0007669"/>
    <property type="project" value="TreeGrafter"/>
</dbReference>
<dbReference type="Pfam" id="PF12796">
    <property type="entry name" value="Ank_2"/>
    <property type="match status" value="1"/>
</dbReference>
<evidence type="ECO:0000256" key="5">
    <source>
        <dbReference type="SAM" id="Coils"/>
    </source>
</evidence>
<keyword evidence="3 5" id="KW-0175">Coiled coil</keyword>
<keyword evidence="8" id="KW-1185">Reference proteome</keyword>
<feature type="region of interest" description="Disordered" evidence="6">
    <location>
        <begin position="380"/>
        <end position="402"/>
    </location>
</feature>
<dbReference type="RefSeq" id="XP_030015255.1">
    <property type="nucleotide sequence ID" value="XM_030159395.1"/>
</dbReference>
<feature type="compositionally biased region" description="Polar residues" evidence="6">
    <location>
        <begin position="611"/>
        <end position="621"/>
    </location>
</feature>
<dbReference type="GeneID" id="115436530"/>
<dbReference type="InterPro" id="IPR036770">
    <property type="entry name" value="Ankyrin_rpt-contain_sf"/>
</dbReference>
<feature type="repeat" description="ANK" evidence="4">
    <location>
        <begin position="806"/>
        <end position="830"/>
    </location>
</feature>
<evidence type="ECO:0000256" key="1">
    <source>
        <dbReference type="ARBA" id="ARBA00022737"/>
    </source>
</evidence>
<reference evidence="7" key="2">
    <citation type="submission" date="2025-08" db="UniProtKB">
        <authorList>
            <consortium name="Ensembl"/>
        </authorList>
    </citation>
    <scope>IDENTIFICATION</scope>
</reference>
<dbReference type="Gene3D" id="1.25.40.20">
    <property type="entry name" value="Ankyrin repeat-containing domain"/>
    <property type="match status" value="1"/>
</dbReference>
<dbReference type="SUPFAM" id="SSF48403">
    <property type="entry name" value="Ankyrin repeat"/>
    <property type="match status" value="1"/>
</dbReference>
<feature type="region of interest" description="Disordered" evidence="6">
    <location>
        <begin position="498"/>
        <end position="621"/>
    </location>
</feature>
<feature type="coiled-coil region" evidence="5">
    <location>
        <begin position="331"/>
        <end position="358"/>
    </location>
</feature>
<feature type="compositionally biased region" description="Polar residues" evidence="6">
    <location>
        <begin position="1"/>
        <end position="17"/>
    </location>
</feature>
<dbReference type="Ensembl" id="ENSSORT00005033819.1">
    <property type="protein sequence ID" value="ENSSORP00005032918.1"/>
    <property type="gene ID" value="ENSSORG00005015607.1"/>
</dbReference>
<dbReference type="InParanoid" id="A0A673AX73"/>
<reference evidence="7" key="3">
    <citation type="submission" date="2025-09" db="UniProtKB">
        <authorList>
            <consortium name="Ensembl"/>
        </authorList>
    </citation>
    <scope>IDENTIFICATION</scope>
</reference>
<dbReference type="GO" id="GO:0030837">
    <property type="term" value="P:negative regulation of actin filament polymerization"/>
    <property type="evidence" value="ECO:0007669"/>
    <property type="project" value="InterPro"/>
</dbReference>
<proteinExistence type="predicted"/>
<dbReference type="Pfam" id="PF12075">
    <property type="entry name" value="KN_motif"/>
    <property type="match status" value="1"/>
</dbReference>
<dbReference type="PANTHER" id="PTHR24168">
    <property type="entry name" value="KN MOTIF AND ANKYRIN REPEAT DOMAIN-CONTAINING"/>
    <property type="match status" value="1"/>
</dbReference>
<feature type="compositionally biased region" description="Polar residues" evidence="6">
    <location>
        <begin position="514"/>
        <end position="540"/>
    </location>
</feature>
<organism evidence="7 8">
    <name type="scientific">Sphaeramia orbicularis</name>
    <name type="common">orbiculate cardinalfish</name>
    <dbReference type="NCBI Taxonomy" id="375764"/>
    <lineage>
        <taxon>Eukaryota</taxon>
        <taxon>Metazoa</taxon>
        <taxon>Chordata</taxon>
        <taxon>Craniata</taxon>
        <taxon>Vertebrata</taxon>
        <taxon>Euteleostomi</taxon>
        <taxon>Actinopterygii</taxon>
        <taxon>Neopterygii</taxon>
        <taxon>Teleostei</taxon>
        <taxon>Neoteleostei</taxon>
        <taxon>Acanthomorphata</taxon>
        <taxon>Gobiaria</taxon>
        <taxon>Kurtiformes</taxon>
        <taxon>Apogonoidei</taxon>
        <taxon>Apogonidae</taxon>
        <taxon>Apogoninae</taxon>
        <taxon>Sphaeramia</taxon>
    </lineage>
</organism>
<feature type="repeat" description="ANK" evidence="4">
    <location>
        <begin position="773"/>
        <end position="805"/>
    </location>
</feature>
<feature type="compositionally biased region" description="Polar residues" evidence="6">
    <location>
        <begin position="384"/>
        <end position="394"/>
    </location>
</feature>
<name>A0A673AX73_9TELE</name>
<evidence type="ECO:0000256" key="3">
    <source>
        <dbReference type="ARBA" id="ARBA00023054"/>
    </source>
</evidence>
<sequence>MMEGQNGNISVQKTTENGIKGKPPYSVETPYGFRLDLDFLKYVDDIEKGNTIKRVPIQRRSKGTRASTLPRHLNPSGSGYRPSPWGSTGALGSRVSDAHHYGYTSWSHDHRSPLSPTGLKSLAEMEARIKEFDEQPLGEHIRPHLLRASSLPLTVLLRQGSESTEDAGSLRSSRDHLGGRNTSCEDVFYCSEIPRSQDCSALWRRLTEALERVGELEMEVRVIPDLRAQICILQEERERLRLGMNPHIQPSSMNGITDPRTSSHYNTADIKRPRHESHIMFPLNHKISQDDSNPTHEWRTSTDLDELLTVTSLQAKVAVLEQKLHETGLELQRVSDLLKDQQEESRRKDEKIENLMRNPGEWVLAERVVVEQDGDETVVRSLGPFNNKTTTSRQKSQRPDPVVNTVHPLSEGADTEVVVHHINKVKRLLDQQWECLCAENESGEGKPLQHLDPKVNALQLEMMGLVDILSSYYTQHKHNDEEASQQEACKSIMNKDGCSQMSESLHSGADEGSKTTPSVNLEGKSCTNQSVHGNLKQKASGSVPGEMAAGQVDEDPQRRGMEEEKQMSPDRQMISGGTGSGRTDGSGASVEAEAPEKMAKMKPQPPGEQMEANSGSETTTTGREMVSAEFASACLFLKDHMDNMDNPNDDMRKSLVVLFENWFRAAAEDTSADSSVTEHLREVKKSAPGLLAFLVNLADDNSNTVLHYSVSHCNYSIVSVLLDTGACDVNLQNNAGYTAMMLASLTAPDGPSGMEVVRRLMEMGNVNIQSGQTGQTALHLAVRHGRVVMVRLLLSCGADANIQDNKGTTALMFAAERGHTHIARLLLERSQCELNLTDKSGRTALSIARQGSHTDTATLLKAHAKARAL</sequence>
<feature type="region of interest" description="Disordered" evidence="6">
    <location>
        <begin position="1"/>
        <end position="23"/>
    </location>
</feature>
<feature type="region of interest" description="Disordered" evidence="6">
    <location>
        <begin position="54"/>
        <end position="88"/>
    </location>
</feature>
<gene>
    <name evidence="7" type="primary">LOC115436530</name>
</gene>
<dbReference type="PROSITE" id="PS50297">
    <property type="entry name" value="ANK_REP_REGION"/>
    <property type="match status" value="2"/>
</dbReference>
<dbReference type="SMART" id="SM00248">
    <property type="entry name" value="ANK"/>
    <property type="match status" value="4"/>
</dbReference>
<dbReference type="GO" id="GO:0005856">
    <property type="term" value="C:cytoskeleton"/>
    <property type="evidence" value="ECO:0007669"/>
    <property type="project" value="TreeGrafter"/>
</dbReference>
<dbReference type="PROSITE" id="PS50088">
    <property type="entry name" value="ANK_REPEAT"/>
    <property type="match status" value="2"/>
</dbReference>
<feature type="compositionally biased region" description="Basic and acidic residues" evidence="6">
    <location>
        <begin position="555"/>
        <end position="568"/>
    </location>
</feature>
<dbReference type="OrthoDB" id="5406014at2759"/>
<keyword evidence="2 4" id="KW-0040">ANK repeat</keyword>
<dbReference type="InterPro" id="IPR021939">
    <property type="entry name" value="KN_motif"/>
</dbReference>
<protein>
    <submittedName>
        <fullName evidence="7">KN motif and ankyrin repeat domain-containing protein 4-like</fullName>
    </submittedName>
</protein>
<dbReference type="AlphaFoldDB" id="A0A673AX73"/>
<evidence type="ECO:0000256" key="6">
    <source>
        <dbReference type="SAM" id="MobiDB-lite"/>
    </source>
</evidence>
<evidence type="ECO:0000256" key="2">
    <source>
        <dbReference type="ARBA" id="ARBA00023043"/>
    </source>
</evidence>